<protein>
    <recommendedName>
        <fullName evidence="3">DUF4062 domain-containing protein</fullName>
    </recommendedName>
</protein>
<reference evidence="1 2" key="1">
    <citation type="submission" date="2020-08" db="EMBL/GenBank/DDBJ databases">
        <title>Genomic Encyclopedia of Type Strains, Phase IV (KMG-IV): sequencing the most valuable type-strain genomes for metagenomic binning, comparative biology and taxonomic classification.</title>
        <authorList>
            <person name="Goeker M."/>
        </authorList>
    </citation>
    <scope>NUCLEOTIDE SEQUENCE [LARGE SCALE GENOMIC DNA]</scope>
    <source>
        <strain evidence="1 2">DSM 102044</strain>
    </source>
</reference>
<evidence type="ECO:0000313" key="2">
    <source>
        <dbReference type="Proteomes" id="UP000588604"/>
    </source>
</evidence>
<sequence>MKTIRIFIASSSELKEDRDDFRLFISNQNDLLHKKGIYLELVQWEEFLDSISDSRLQDEYNRAIRSCDIVVCLFFTKVGKYTEEEFDTAYDVFKKQGKPKIWTYFKDAPINTGTLSEEVNSLFAFKKKIGDLGHFFTSYTSIDNLVNKYRSQLDRYFAEFDAGEKGESGDESKTDKKEIPNRFNEVLTDQLINAISSHNKRAKEFLSANSDWKENEHLIQTAKRLIINGYVGVIGVQIRKLMSIGEEDFSESKMKRYLENSQTTAKRALQLICYALISSLWDHQLTKKAKLSASQNEVLLKFFRNAAEEDILDLLELLKSLLEVYSGNQLDFLISESFDLLPKIDNKSDFYTACESLHEVSNLLKTSSFSLEDCTKIETSLAVVLSELSFLAEYRMISINEIDFNQQRNDEEGLYLHNYVLLDGEIQFSTSQSKVRRENSPVISHAVILFKDNYRKNINLDPFIIDYNGLALTGGSKICFYSYCNTYDDMNLNFSFIEDNSRVVIRKSDNPKPDDSDLNALNKWLSMKENRKDMNFDKVYSLFYQAKKSLTGIEEESTEDQF</sequence>
<name>A0A841MJQ8_9BACT</name>
<dbReference type="RefSeq" id="WP_184493081.1">
    <property type="nucleotide sequence ID" value="NZ_JACIJO010000001.1"/>
</dbReference>
<dbReference type="EMBL" id="JACIJO010000001">
    <property type="protein sequence ID" value="MBB6325084.1"/>
    <property type="molecule type" value="Genomic_DNA"/>
</dbReference>
<dbReference type="Proteomes" id="UP000588604">
    <property type="component" value="Unassembled WGS sequence"/>
</dbReference>
<comment type="caution">
    <text evidence="1">The sequence shown here is derived from an EMBL/GenBank/DDBJ whole genome shotgun (WGS) entry which is preliminary data.</text>
</comment>
<accession>A0A841MJQ8</accession>
<evidence type="ECO:0000313" key="1">
    <source>
        <dbReference type="EMBL" id="MBB6325084.1"/>
    </source>
</evidence>
<organism evidence="1 2">
    <name type="scientific">Algoriphagus iocasae</name>
    <dbReference type="NCBI Taxonomy" id="1836499"/>
    <lineage>
        <taxon>Bacteria</taxon>
        <taxon>Pseudomonadati</taxon>
        <taxon>Bacteroidota</taxon>
        <taxon>Cytophagia</taxon>
        <taxon>Cytophagales</taxon>
        <taxon>Cyclobacteriaceae</taxon>
        <taxon>Algoriphagus</taxon>
    </lineage>
</organism>
<gene>
    <name evidence="1" type="ORF">FHS59_000699</name>
</gene>
<dbReference type="AlphaFoldDB" id="A0A841MJQ8"/>
<proteinExistence type="predicted"/>
<evidence type="ECO:0008006" key="3">
    <source>
        <dbReference type="Google" id="ProtNLM"/>
    </source>
</evidence>
<keyword evidence="2" id="KW-1185">Reference proteome</keyword>